<feature type="non-terminal residue" evidence="4">
    <location>
        <position position="1"/>
    </location>
</feature>
<keyword evidence="5" id="KW-1185">Reference proteome</keyword>
<feature type="region of interest" description="Disordered" evidence="1">
    <location>
        <begin position="328"/>
        <end position="413"/>
    </location>
</feature>
<evidence type="ECO:0000313" key="5">
    <source>
        <dbReference type="Proteomes" id="UP000192257"/>
    </source>
</evidence>
<feature type="transmembrane region" description="Helical" evidence="2">
    <location>
        <begin position="89"/>
        <end position="111"/>
    </location>
</feature>
<feature type="transmembrane region" description="Helical" evidence="2">
    <location>
        <begin position="244"/>
        <end position="266"/>
    </location>
</feature>
<dbReference type="Pfam" id="PF11040">
    <property type="entry name" value="DGF-1_C"/>
    <property type="match status" value="1"/>
</dbReference>
<feature type="domain" description="Dispersed gene family protein 1 C-terminal" evidence="3">
    <location>
        <begin position="47"/>
        <end position="304"/>
    </location>
</feature>
<keyword evidence="2" id="KW-0812">Transmembrane</keyword>
<sequence>GGLGSILEIQTLGAFAKMSCASEHERESSVALPYFLSVFASLGPLWMVVGNALITVVFGCVHYGLTVAFERWRGVETMSARAAMRFPSLTYLVAYLMHLGIFVGSIFMLAMPDAHPQHYVIGVIGVLYGVAFPVATCYFIAHYTGASFTKYWQFSKKPIHERWLYPVGYWCPPAQVQMFGSIFTSMKGSYVYWCVFRLVVLCVVGVIAAVQPPVDRCHIPYFCMAAVLLVGAAVLTFTNMMRSAFLTVMHTVSFVLLAVLCVINAANYVSPNDGGVRAYAAIVLLLMFVLLGIAVYSGVMWYVETHYWQELREPRRGALEAMLNADAESDSDGQGYGDGASSQAFSKTDASSYRPPAPPRRETASDYAAAPSNPLPAVPHAPSPAADPTADALRMLDAASSASGGGSVDHGLL</sequence>
<organism evidence="4 5">
    <name type="scientific">Trypanosoma theileri</name>
    <dbReference type="NCBI Taxonomy" id="67003"/>
    <lineage>
        <taxon>Eukaryota</taxon>
        <taxon>Discoba</taxon>
        <taxon>Euglenozoa</taxon>
        <taxon>Kinetoplastea</taxon>
        <taxon>Metakinetoplastina</taxon>
        <taxon>Trypanosomatida</taxon>
        <taxon>Trypanosomatidae</taxon>
        <taxon>Trypanosoma</taxon>
    </lineage>
</organism>
<dbReference type="InterPro" id="IPR021053">
    <property type="entry name" value="Dispersed_gene_fam_prot1_C"/>
</dbReference>
<protein>
    <submittedName>
        <fullName evidence="4">Dispersed protein family protein 1 (DGF-1)</fullName>
    </submittedName>
</protein>
<gene>
    <name evidence="4" type="ORF">TM35_000132940</name>
</gene>
<accession>A0A1X0NYR0</accession>
<feature type="transmembrane region" description="Helical" evidence="2">
    <location>
        <begin position="117"/>
        <end position="141"/>
    </location>
</feature>
<dbReference type="EMBL" id="NBCO01000013">
    <property type="protein sequence ID" value="ORC89290.1"/>
    <property type="molecule type" value="Genomic_DNA"/>
</dbReference>
<name>A0A1X0NYR0_9TRYP</name>
<evidence type="ECO:0000256" key="2">
    <source>
        <dbReference type="SAM" id="Phobius"/>
    </source>
</evidence>
<feature type="transmembrane region" description="Helical" evidence="2">
    <location>
        <begin position="190"/>
        <end position="212"/>
    </location>
</feature>
<proteinExistence type="predicted"/>
<evidence type="ECO:0000313" key="4">
    <source>
        <dbReference type="EMBL" id="ORC89290.1"/>
    </source>
</evidence>
<keyword evidence="2" id="KW-0472">Membrane</keyword>
<dbReference type="RefSeq" id="XP_028883356.1">
    <property type="nucleotide sequence ID" value="XM_029025510.1"/>
</dbReference>
<feature type="compositionally biased region" description="Pro residues" evidence="1">
    <location>
        <begin position="373"/>
        <end position="382"/>
    </location>
</feature>
<dbReference type="GeneID" id="39985290"/>
<feature type="transmembrane region" description="Helical" evidence="2">
    <location>
        <begin position="278"/>
        <end position="303"/>
    </location>
</feature>
<reference evidence="4 5" key="1">
    <citation type="submission" date="2017-03" db="EMBL/GenBank/DDBJ databases">
        <title>An alternative strategy for trypanosome survival in the mammalian bloodstream revealed through genome and transcriptome analysis of the ubiquitous bovine parasite Trypanosoma (Megatrypanum) theileri.</title>
        <authorList>
            <person name="Kelly S."/>
            <person name="Ivens A."/>
            <person name="Mott A."/>
            <person name="O'Neill E."/>
            <person name="Emms D."/>
            <person name="Macleod O."/>
            <person name="Voorheis P."/>
            <person name="Matthews J."/>
            <person name="Matthews K."/>
            <person name="Carrington M."/>
        </authorList>
    </citation>
    <scope>NUCLEOTIDE SEQUENCE [LARGE SCALE GENOMIC DNA]</scope>
    <source>
        <strain evidence="4">Edinburgh</strain>
    </source>
</reference>
<keyword evidence="2" id="KW-1133">Transmembrane helix</keyword>
<dbReference type="OrthoDB" id="248991at2759"/>
<feature type="compositionally biased region" description="Gly residues" evidence="1">
    <location>
        <begin position="403"/>
        <end position="413"/>
    </location>
</feature>
<feature type="compositionally biased region" description="Polar residues" evidence="1">
    <location>
        <begin position="340"/>
        <end position="351"/>
    </location>
</feature>
<evidence type="ECO:0000256" key="1">
    <source>
        <dbReference type="SAM" id="MobiDB-lite"/>
    </source>
</evidence>
<evidence type="ECO:0000259" key="3">
    <source>
        <dbReference type="Pfam" id="PF11040"/>
    </source>
</evidence>
<dbReference type="AlphaFoldDB" id="A0A1X0NYR0"/>
<dbReference type="VEuPathDB" id="TriTrypDB:TM35_000132940"/>
<feature type="compositionally biased region" description="Low complexity" evidence="1">
    <location>
        <begin position="383"/>
        <end position="402"/>
    </location>
</feature>
<feature type="transmembrane region" description="Helical" evidence="2">
    <location>
        <begin position="45"/>
        <end position="69"/>
    </location>
</feature>
<comment type="caution">
    <text evidence="4">The sequence shown here is derived from an EMBL/GenBank/DDBJ whole genome shotgun (WGS) entry which is preliminary data.</text>
</comment>
<dbReference type="Proteomes" id="UP000192257">
    <property type="component" value="Unassembled WGS sequence"/>
</dbReference>
<feature type="transmembrane region" description="Helical" evidence="2">
    <location>
        <begin position="218"/>
        <end position="237"/>
    </location>
</feature>